<evidence type="ECO:0000313" key="2">
    <source>
        <dbReference type="Proteomes" id="UP000738349"/>
    </source>
</evidence>
<dbReference type="Gene3D" id="3.30.420.40">
    <property type="match status" value="2"/>
</dbReference>
<protein>
    <recommendedName>
        <fullName evidence="3">Actin-like ATPase domain-containing protein</fullName>
    </recommendedName>
</protein>
<dbReference type="AlphaFoldDB" id="A0A9P9FTT0"/>
<reference evidence="1" key="1">
    <citation type="journal article" date="2021" name="Nat. Commun.">
        <title>Genetic determinants of endophytism in the Arabidopsis root mycobiome.</title>
        <authorList>
            <person name="Mesny F."/>
            <person name="Miyauchi S."/>
            <person name="Thiergart T."/>
            <person name="Pickel B."/>
            <person name="Atanasova L."/>
            <person name="Karlsson M."/>
            <person name="Huettel B."/>
            <person name="Barry K.W."/>
            <person name="Haridas S."/>
            <person name="Chen C."/>
            <person name="Bauer D."/>
            <person name="Andreopoulos W."/>
            <person name="Pangilinan J."/>
            <person name="LaButti K."/>
            <person name="Riley R."/>
            <person name="Lipzen A."/>
            <person name="Clum A."/>
            <person name="Drula E."/>
            <person name="Henrissat B."/>
            <person name="Kohler A."/>
            <person name="Grigoriev I.V."/>
            <person name="Martin F.M."/>
            <person name="Hacquard S."/>
        </authorList>
    </citation>
    <scope>NUCLEOTIDE SEQUENCE</scope>
    <source>
        <strain evidence="1">MPI-CAGE-AT-0147</strain>
    </source>
</reference>
<keyword evidence="2" id="KW-1185">Reference proteome</keyword>
<evidence type="ECO:0008006" key="3">
    <source>
        <dbReference type="Google" id="ProtNLM"/>
    </source>
</evidence>
<sequence>MSSDLMAAMADDLVLGIDFGTTCTGVAYAFPGDKDADPNMVRTFQNWPGATPGANGKKVPTVLTYDASPPHHLLEWGFGAQNPTTTPGISEEWFKTRLGDSKHDQEHTKSLFRDYLGCVYTALMEGFPPSKLQGISWQDAAIKFIFSVPTTWRLDVVETFKELVHEAGFGRFERHQVQVGLPEPHAVAAFEVLYESGQFFNSDGGPLLEGKPVLFVDAGGGTTDFCVARMGESKPLQPTRLANVFTHGHHIGSTYIDQSFQKLIETQLRSFNLTPSHDAQNTAVLMRMLPGFENEKHRFGPHNDVDFQIPVPGLKDPTMCSSSTISSTIRGGVLRTRRCDLERLFDAQVQPLISDVDFITKHLSRNQGIHVEDILLSGGLGSSAYVQHRLREHICKDESTMARLHISTIPRLAVCHGLVIHALHGGVFHSHCSRVSFGLVCRVRKPRSLESTFQAIRTKPKRDIGGNDSDNKARLKDRSFFDRWGAVLSQAKEKGRDKVIDSSGRSWIDNCVDWFIKMDQVTHTDQPISRKFSTFFAQDLPIDGRICYVRIVTSTQSTPSVFGDGVDVGTHTFLKVDLSTIPTHEVEEKNTNLLSQAIGKKPHVKVEFLIEATIGLADAEIRCFDLGKRKILSQAVRVTANPHPSSGDSSHVPQTCIHVT</sequence>
<proteinExistence type="predicted"/>
<dbReference type="EMBL" id="JAGMUV010000001">
    <property type="protein sequence ID" value="KAH7176988.1"/>
    <property type="molecule type" value="Genomic_DNA"/>
</dbReference>
<accession>A0A9P9FTT0</accession>
<dbReference type="Proteomes" id="UP000738349">
    <property type="component" value="Unassembled WGS sequence"/>
</dbReference>
<organism evidence="1 2">
    <name type="scientific">Dactylonectria macrodidyma</name>
    <dbReference type="NCBI Taxonomy" id="307937"/>
    <lineage>
        <taxon>Eukaryota</taxon>
        <taxon>Fungi</taxon>
        <taxon>Dikarya</taxon>
        <taxon>Ascomycota</taxon>
        <taxon>Pezizomycotina</taxon>
        <taxon>Sordariomycetes</taxon>
        <taxon>Hypocreomycetidae</taxon>
        <taxon>Hypocreales</taxon>
        <taxon>Nectriaceae</taxon>
        <taxon>Dactylonectria</taxon>
    </lineage>
</organism>
<dbReference type="OrthoDB" id="2394218at2759"/>
<dbReference type="CDD" id="cd10170">
    <property type="entry name" value="ASKHA_NBD_HSP70"/>
    <property type="match status" value="1"/>
</dbReference>
<dbReference type="SUPFAM" id="SSF53067">
    <property type="entry name" value="Actin-like ATPase domain"/>
    <property type="match status" value="2"/>
</dbReference>
<dbReference type="PANTHER" id="PTHR14187:SF5">
    <property type="entry name" value="HEAT SHOCK 70 KDA PROTEIN 12A"/>
    <property type="match status" value="1"/>
</dbReference>
<evidence type="ECO:0000313" key="1">
    <source>
        <dbReference type="EMBL" id="KAH7176988.1"/>
    </source>
</evidence>
<dbReference type="Gene3D" id="3.90.640.10">
    <property type="entry name" value="Actin, Chain A, domain 4"/>
    <property type="match status" value="1"/>
</dbReference>
<dbReference type="InterPro" id="IPR043129">
    <property type="entry name" value="ATPase_NBD"/>
</dbReference>
<gene>
    <name evidence="1" type="ORF">EDB81DRAFT_898515</name>
</gene>
<dbReference type="PANTHER" id="PTHR14187">
    <property type="entry name" value="ALPHA KINASE/ELONGATION FACTOR 2 KINASE"/>
    <property type="match status" value="1"/>
</dbReference>
<comment type="caution">
    <text evidence="1">The sequence shown here is derived from an EMBL/GenBank/DDBJ whole genome shotgun (WGS) entry which is preliminary data.</text>
</comment>
<name>A0A9P9FTT0_9HYPO</name>